<organism evidence="5 6">
    <name type="scientific">Bifidobacterium minimum</name>
    <dbReference type="NCBI Taxonomy" id="1693"/>
    <lineage>
        <taxon>Bacteria</taxon>
        <taxon>Bacillati</taxon>
        <taxon>Actinomycetota</taxon>
        <taxon>Actinomycetes</taxon>
        <taxon>Bifidobacteriales</taxon>
        <taxon>Bifidobacteriaceae</taxon>
        <taxon>Bifidobacterium</taxon>
    </lineage>
</organism>
<dbReference type="Gene3D" id="3.40.470.10">
    <property type="entry name" value="Uracil-DNA glycosylase-like domain"/>
    <property type="match status" value="1"/>
</dbReference>
<dbReference type="EMBL" id="JGZD01000007">
    <property type="protein sequence ID" value="KFI73250.1"/>
    <property type="molecule type" value="Genomic_DNA"/>
</dbReference>
<dbReference type="CDD" id="cd10028">
    <property type="entry name" value="UDG-F2_TDG_MUG"/>
    <property type="match status" value="1"/>
</dbReference>
<dbReference type="GO" id="GO:0004844">
    <property type="term" value="F:uracil DNA N-glycosylase activity"/>
    <property type="evidence" value="ECO:0007669"/>
    <property type="project" value="TreeGrafter"/>
</dbReference>
<sequence>MDDVLPADGSSPRLLIVGINPGLWTAAVNAPFAHPGNRFWLSLDRAGITDGLVDVSRGMSPEQADMLVRRGVAMTNLVARPTARADELGREDLRTGGERLVRRVAAMRPRTVAIVGITAFRTAFRRPHARLGLQGTDGIAGWPPDVALWVVPQPSGLNAHETVDSLAAKWREVWGMTRTDSARRSQRTGA</sequence>
<reference evidence="5 6" key="1">
    <citation type="submission" date="2014-03" db="EMBL/GenBank/DDBJ databases">
        <title>Genomics of Bifidobacteria.</title>
        <authorList>
            <person name="Ventura M."/>
            <person name="Milani C."/>
            <person name="Lugli G.A."/>
        </authorList>
    </citation>
    <scope>NUCLEOTIDE SEQUENCE [LARGE SCALE GENOMIC DNA]</scope>
    <source>
        <strain evidence="5 6">LMG 11592</strain>
    </source>
</reference>
<dbReference type="Pfam" id="PF03167">
    <property type="entry name" value="UDG"/>
    <property type="match status" value="1"/>
</dbReference>
<evidence type="ECO:0000256" key="3">
    <source>
        <dbReference type="ARBA" id="ARBA00023204"/>
    </source>
</evidence>
<protein>
    <submittedName>
        <fullName evidence="5">G/U mismatch-specific uracil-DNA glycosylase</fullName>
        <ecNumber evidence="5">3.2.2.28</ecNumber>
    </submittedName>
</protein>
<keyword evidence="6" id="KW-1185">Reference proteome</keyword>
<evidence type="ECO:0000256" key="1">
    <source>
        <dbReference type="ARBA" id="ARBA00022763"/>
    </source>
</evidence>
<dbReference type="InterPro" id="IPR015637">
    <property type="entry name" value="MUG/TDG"/>
</dbReference>
<dbReference type="GO" id="GO:0008263">
    <property type="term" value="F:pyrimidine-specific mismatch base pair DNA N-glycosylase activity"/>
    <property type="evidence" value="ECO:0007669"/>
    <property type="project" value="TreeGrafter"/>
</dbReference>
<proteinExistence type="predicted"/>
<evidence type="ECO:0000256" key="2">
    <source>
        <dbReference type="ARBA" id="ARBA00022801"/>
    </source>
</evidence>
<dbReference type="PANTHER" id="PTHR12159:SF9">
    <property type="entry name" value="G_T MISMATCH-SPECIFIC THYMINE DNA GLYCOSYLASE"/>
    <property type="match status" value="1"/>
</dbReference>
<dbReference type="AlphaFoldDB" id="A0A087BQF0"/>
<dbReference type="InterPro" id="IPR005122">
    <property type="entry name" value="Uracil-DNA_glycosylase-like"/>
</dbReference>
<dbReference type="PANTHER" id="PTHR12159">
    <property type="entry name" value="G/T AND G/U MISMATCH-SPECIFIC DNA GLYCOSYLASE"/>
    <property type="match status" value="1"/>
</dbReference>
<keyword evidence="3" id="KW-0234">DNA repair</keyword>
<gene>
    <name evidence="5" type="ORF">BMIN_1345</name>
</gene>
<evidence type="ECO:0000313" key="5">
    <source>
        <dbReference type="EMBL" id="KFI73250.1"/>
    </source>
</evidence>
<evidence type="ECO:0000313" key="6">
    <source>
        <dbReference type="Proteomes" id="UP000029014"/>
    </source>
</evidence>
<keyword evidence="2 5" id="KW-0378">Hydrolase</keyword>
<dbReference type="InterPro" id="IPR036895">
    <property type="entry name" value="Uracil-DNA_glycosylase-like_sf"/>
</dbReference>
<name>A0A087BQF0_9BIFI</name>
<keyword evidence="1" id="KW-0227">DNA damage</keyword>
<keyword evidence="5" id="KW-0326">Glycosidase</keyword>
<comment type="caution">
    <text evidence="5">The sequence shown here is derived from an EMBL/GenBank/DDBJ whole genome shotgun (WGS) entry which is preliminary data.</text>
</comment>
<dbReference type="GO" id="GO:0006285">
    <property type="term" value="P:base-excision repair, AP site formation"/>
    <property type="evidence" value="ECO:0007669"/>
    <property type="project" value="InterPro"/>
</dbReference>
<evidence type="ECO:0000259" key="4">
    <source>
        <dbReference type="SMART" id="SM00986"/>
    </source>
</evidence>
<dbReference type="EC" id="3.2.2.28" evidence="5"/>
<dbReference type="SUPFAM" id="SSF52141">
    <property type="entry name" value="Uracil-DNA glycosylase-like"/>
    <property type="match status" value="1"/>
</dbReference>
<dbReference type="Proteomes" id="UP000029014">
    <property type="component" value="Unassembled WGS sequence"/>
</dbReference>
<accession>A0A087BQF0</accession>
<dbReference type="SMART" id="SM00987">
    <property type="entry name" value="UreE_C"/>
    <property type="match status" value="1"/>
</dbReference>
<dbReference type="eggNOG" id="COG3663">
    <property type="taxonomic scope" value="Bacteria"/>
</dbReference>
<dbReference type="STRING" id="1693.BMIN_1345"/>
<feature type="domain" description="Uracil-DNA glycosylase-like" evidence="4">
    <location>
        <begin position="5"/>
        <end position="171"/>
    </location>
</feature>
<dbReference type="SMART" id="SM00986">
    <property type="entry name" value="UDG"/>
    <property type="match status" value="1"/>
</dbReference>